<comment type="caution">
    <text evidence="2">The sequence shown here is derived from an EMBL/GenBank/DDBJ whole genome shotgun (WGS) entry which is preliminary data.</text>
</comment>
<sequence length="167" mass="18247">MRPLGMKTPHNNNAKNSSNNVKKSGQTTTQRRRRALGDISNKGGSAAKATGKNGSGGGLALNLINEQSGLSLIIASGSGIKSGKSSSLSSSSKPQQKKQSSSEYDGIFGVTTRWSNTNLDHDRPSPFAQLPKEEFELSNNVAEEIRQHRLKERVRKEEAEEKRWRRG</sequence>
<protein>
    <submittedName>
        <fullName evidence="2">Uncharacterized protein</fullName>
    </submittedName>
</protein>
<evidence type="ECO:0000313" key="2">
    <source>
        <dbReference type="EMBL" id="KAK1737565.1"/>
    </source>
</evidence>
<dbReference type="EMBL" id="JATAAI010000025">
    <property type="protein sequence ID" value="KAK1737565.1"/>
    <property type="molecule type" value="Genomic_DNA"/>
</dbReference>
<organism evidence="2 3">
    <name type="scientific">Skeletonema marinoi</name>
    <dbReference type="NCBI Taxonomy" id="267567"/>
    <lineage>
        <taxon>Eukaryota</taxon>
        <taxon>Sar</taxon>
        <taxon>Stramenopiles</taxon>
        <taxon>Ochrophyta</taxon>
        <taxon>Bacillariophyta</taxon>
        <taxon>Coscinodiscophyceae</taxon>
        <taxon>Thalassiosirophycidae</taxon>
        <taxon>Thalassiosirales</taxon>
        <taxon>Skeletonemataceae</taxon>
        <taxon>Skeletonema</taxon>
        <taxon>Skeletonema marinoi-dohrnii complex</taxon>
    </lineage>
</organism>
<keyword evidence="3" id="KW-1185">Reference proteome</keyword>
<feature type="region of interest" description="Disordered" evidence="1">
    <location>
        <begin position="77"/>
        <end position="106"/>
    </location>
</feature>
<name>A0AAD9D9A2_9STRA</name>
<evidence type="ECO:0000313" key="3">
    <source>
        <dbReference type="Proteomes" id="UP001224775"/>
    </source>
</evidence>
<feature type="region of interest" description="Disordered" evidence="1">
    <location>
        <begin position="1"/>
        <end position="61"/>
    </location>
</feature>
<accession>A0AAD9D9A2</accession>
<reference evidence="2" key="1">
    <citation type="submission" date="2023-06" db="EMBL/GenBank/DDBJ databases">
        <title>Survivors Of The Sea: Transcriptome response of Skeletonema marinoi to long-term dormancy.</title>
        <authorList>
            <person name="Pinder M.I.M."/>
            <person name="Kourtchenko O."/>
            <person name="Robertson E.K."/>
            <person name="Larsson T."/>
            <person name="Maumus F."/>
            <person name="Osuna-Cruz C.M."/>
            <person name="Vancaester E."/>
            <person name="Stenow R."/>
            <person name="Vandepoele K."/>
            <person name="Ploug H."/>
            <person name="Bruchert V."/>
            <person name="Godhe A."/>
            <person name="Topel M."/>
        </authorList>
    </citation>
    <scope>NUCLEOTIDE SEQUENCE</scope>
    <source>
        <strain evidence="2">R05AC</strain>
    </source>
</reference>
<dbReference type="AlphaFoldDB" id="A0AAD9D9A2"/>
<proteinExistence type="predicted"/>
<feature type="compositionally biased region" description="Low complexity" evidence="1">
    <location>
        <begin position="11"/>
        <end position="24"/>
    </location>
</feature>
<feature type="compositionally biased region" description="Low complexity" evidence="1">
    <location>
        <begin position="77"/>
        <end position="102"/>
    </location>
</feature>
<gene>
    <name evidence="2" type="ORF">QTG54_011851</name>
</gene>
<dbReference type="Proteomes" id="UP001224775">
    <property type="component" value="Unassembled WGS sequence"/>
</dbReference>
<evidence type="ECO:0000256" key="1">
    <source>
        <dbReference type="SAM" id="MobiDB-lite"/>
    </source>
</evidence>